<accession>A0A1I5S6M6</accession>
<proteinExistence type="predicted"/>
<evidence type="ECO:0000313" key="4">
    <source>
        <dbReference type="Proteomes" id="UP000199586"/>
    </source>
</evidence>
<dbReference type="Proteomes" id="UP000199586">
    <property type="component" value="Unassembled WGS sequence"/>
</dbReference>
<dbReference type="InterPro" id="IPR044925">
    <property type="entry name" value="His-Me_finger_sf"/>
</dbReference>
<dbReference type="AlphaFoldDB" id="A0A1I5S6M6"/>
<keyword evidence="4" id="KW-1185">Reference proteome</keyword>
<reference evidence="3 4" key="1">
    <citation type="submission" date="2016-10" db="EMBL/GenBank/DDBJ databases">
        <authorList>
            <person name="de Groot N.N."/>
        </authorList>
    </citation>
    <scope>NUCLEOTIDE SEQUENCE [LARGE SCALE GENOMIC DNA]</scope>
    <source>
        <strain evidence="3 4">CGMCC 1.9113</strain>
    </source>
</reference>
<organism evidence="3 4">
    <name type="scientific">Sphingomonas rubra</name>
    <dbReference type="NCBI Taxonomy" id="634430"/>
    <lineage>
        <taxon>Bacteria</taxon>
        <taxon>Pseudomonadati</taxon>
        <taxon>Pseudomonadota</taxon>
        <taxon>Alphaproteobacteria</taxon>
        <taxon>Sphingomonadales</taxon>
        <taxon>Sphingomonadaceae</taxon>
        <taxon>Sphingomonas</taxon>
    </lineage>
</organism>
<sequence>MSTETIWRTIDGYSRYEVSEDGKIRKKKRAGGYKIINPWLSDNHYKIELTDDYQQRRRLYLHRVVLVTHGPEQPSDKPLALHRDDNPASNHIDNIVWGDKSDNGKMAAQNGKLRPFADQKFLTVEEAAQVRSMHSRGEVAP</sequence>
<evidence type="ECO:0000256" key="1">
    <source>
        <dbReference type="SAM" id="MobiDB-lite"/>
    </source>
</evidence>
<evidence type="ECO:0000313" key="3">
    <source>
        <dbReference type="EMBL" id="SFP66321.1"/>
    </source>
</evidence>
<gene>
    <name evidence="3" type="ORF">SAMN04488241_1052</name>
</gene>
<protein>
    <recommendedName>
        <fullName evidence="2">NUMOD4 domain-containing protein</fullName>
    </recommendedName>
</protein>
<dbReference type="Pfam" id="PF07463">
    <property type="entry name" value="NUMOD4"/>
    <property type="match status" value="1"/>
</dbReference>
<dbReference type="OrthoDB" id="6631788at2"/>
<dbReference type="Gene3D" id="3.90.75.20">
    <property type="match status" value="1"/>
</dbReference>
<feature type="region of interest" description="Disordered" evidence="1">
    <location>
        <begin position="71"/>
        <end position="108"/>
    </location>
</feature>
<name>A0A1I5S6M6_9SPHN</name>
<dbReference type="GO" id="GO:0016788">
    <property type="term" value="F:hydrolase activity, acting on ester bonds"/>
    <property type="evidence" value="ECO:0007669"/>
    <property type="project" value="InterPro"/>
</dbReference>
<dbReference type="RefSeq" id="WP_143090123.1">
    <property type="nucleotide sequence ID" value="NZ_FOXP01000005.1"/>
</dbReference>
<dbReference type="SUPFAM" id="SSF54060">
    <property type="entry name" value="His-Me finger endonucleases"/>
    <property type="match status" value="1"/>
</dbReference>
<evidence type="ECO:0000259" key="2">
    <source>
        <dbReference type="Pfam" id="PF07463"/>
    </source>
</evidence>
<dbReference type="InterPro" id="IPR010902">
    <property type="entry name" value="NUMOD4"/>
</dbReference>
<dbReference type="EMBL" id="FOXP01000005">
    <property type="protein sequence ID" value="SFP66321.1"/>
    <property type="molecule type" value="Genomic_DNA"/>
</dbReference>
<feature type="domain" description="NUMOD4" evidence="2">
    <location>
        <begin position="6"/>
        <end position="45"/>
    </location>
</feature>